<keyword evidence="1" id="KW-0472">Membrane</keyword>
<accession>A0A410G3D6</accession>
<name>A0A410G3D6_9FLAO</name>
<dbReference type="EMBL" id="CP034951">
    <property type="protein sequence ID" value="QAA81787.1"/>
    <property type="molecule type" value="Genomic_DNA"/>
</dbReference>
<dbReference type="PROSITE" id="PS51257">
    <property type="entry name" value="PROKAR_LIPOPROTEIN"/>
    <property type="match status" value="1"/>
</dbReference>
<proteinExistence type="predicted"/>
<gene>
    <name evidence="2" type="ORF">EI546_08665</name>
</gene>
<sequence>MKKISAHNNNPFFRKLLATSLLLLVLLSSCSLKRGIKVLFDIPVNTVQVGNFGTQISSVSHAETACMKCADLQVLTSDSFDQSIIKNLSSAVLLTVVFSLLLLPFFRPEDKHIYKTPSFGKSIPKYLLFSKLLFYDLR</sequence>
<evidence type="ECO:0000256" key="1">
    <source>
        <dbReference type="SAM" id="Phobius"/>
    </source>
</evidence>
<dbReference type="Proteomes" id="UP000285517">
    <property type="component" value="Chromosome"/>
</dbReference>
<evidence type="ECO:0000313" key="3">
    <source>
        <dbReference type="Proteomes" id="UP000285517"/>
    </source>
</evidence>
<dbReference type="KEGG" id="aev:EI546_08665"/>
<keyword evidence="3" id="KW-1185">Reference proteome</keyword>
<protein>
    <recommendedName>
        <fullName evidence="4">Lipoprotein</fullName>
    </recommendedName>
</protein>
<keyword evidence="1" id="KW-0812">Transmembrane</keyword>
<dbReference type="RefSeq" id="WP_128250168.1">
    <property type="nucleotide sequence ID" value="NZ_CP034951.1"/>
</dbReference>
<organism evidence="2 3">
    <name type="scientific">Aequorivita ciconiae</name>
    <dbReference type="NCBI Taxonomy" id="2494375"/>
    <lineage>
        <taxon>Bacteria</taxon>
        <taxon>Pseudomonadati</taxon>
        <taxon>Bacteroidota</taxon>
        <taxon>Flavobacteriia</taxon>
        <taxon>Flavobacteriales</taxon>
        <taxon>Flavobacteriaceae</taxon>
        <taxon>Aequorivita</taxon>
    </lineage>
</organism>
<dbReference type="AlphaFoldDB" id="A0A410G3D6"/>
<reference evidence="2 3" key="1">
    <citation type="submission" date="2019-01" db="EMBL/GenBank/DDBJ databases">
        <title>Complete genome sequencing of Aequorivita sp. H23M31.</title>
        <authorList>
            <person name="Bae J.-W."/>
        </authorList>
    </citation>
    <scope>NUCLEOTIDE SEQUENCE [LARGE SCALE GENOMIC DNA]</scope>
    <source>
        <strain evidence="2 3">H23M31</strain>
    </source>
</reference>
<keyword evidence="1" id="KW-1133">Transmembrane helix</keyword>
<evidence type="ECO:0008006" key="4">
    <source>
        <dbReference type="Google" id="ProtNLM"/>
    </source>
</evidence>
<evidence type="ECO:0000313" key="2">
    <source>
        <dbReference type="EMBL" id="QAA81787.1"/>
    </source>
</evidence>
<feature type="transmembrane region" description="Helical" evidence="1">
    <location>
        <begin position="84"/>
        <end position="106"/>
    </location>
</feature>